<evidence type="ECO:0000256" key="4">
    <source>
        <dbReference type="HAMAP-Rule" id="MF_01681"/>
    </source>
</evidence>
<dbReference type="InterPro" id="IPR023943">
    <property type="entry name" value="Enolase-ppase_E1"/>
</dbReference>
<evidence type="ECO:0000313" key="6">
    <source>
        <dbReference type="Proteomes" id="UP000305881"/>
    </source>
</evidence>
<dbReference type="NCBIfam" id="TIGR01549">
    <property type="entry name" value="HAD-SF-IA-v1"/>
    <property type="match status" value="1"/>
</dbReference>
<dbReference type="PRINTS" id="PR00413">
    <property type="entry name" value="HADHALOGNASE"/>
</dbReference>
<dbReference type="KEGG" id="mbur:EQU24_06635"/>
<dbReference type="Pfam" id="PF00702">
    <property type="entry name" value="Hydrolase"/>
    <property type="match status" value="1"/>
</dbReference>
<dbReference type="GO" id="GO:0043715">
    <property type="term" value="F:2,3-diketo-5-methylthiopentyl-1-phosphate enolase activity"/>
    <property type="evidence" value="ECO:0007669"/>
    <property type="project" value="UniProtKB-UniRule"/>
</dbReference>
<comment type="pathway">
    <text evidence="4">Amino-acid biosynthesis; L-methionine biosynthesis via salvage pathway; L-methionine from S-methyl-5-thio-alpha-D-ribose 1-phosphate: step 4/6.</text>
</comment>
<comment type="function">
    <text evidence="4">Bifunctional enzyme that catalyzes the enolization of 2,3-diketo-5-methylthiopentyl-1-phosphate (DK-MTP-1-P) into the intermediate 2-hydroxy-3-keto-5-methylthiopentenyl-1-phosphate (HK-MTPenyl-1-P), which is then dephosphorylated to form the acireductone 1,2-dihydroxy-3-keto-5-methylthiopentene (DHK-MTPene).</text>
</comment>
<gene>
    <name evidence="4 5" type="primary">mtnC</name>
    <name evidence="5" type="ORF">EQU24_06635</name>
</gene>
<comment type="cofactor">
    <cofactor evidence="4">
        <name>Mg(2+)</name>
        <dbReference type="ChEBI" id="CHEBI:18420"/>
    </cofactor>
    <text evidence="4">Binds 1 Mg(2+) ion per subunit.</text>
</comment>
<dbReference type="GO" id="GO:0019509">
    <property type="term" value="P:L-methionine salvage from methylthioadenosine"/>
    <property type="evidence" value="ECO:0007669"/>
    <property type="project" value="UniProtKB-UniRule"/>
</dbReference>
<dbReference type="GO" id="GO:0000287">
    <property type="term" value="F:magnesium ion binding"/>
    <property type="evidence" value="ECO:0007669"/>
    <property type="project" value="UniProtKB-UniRule"/>
</dbReference>
<dbReference type="InterPro" id="IPR006439">
    <property type="entry name" value="HAD-SF_hydro_IA"/>
</dbReference>
<comment type="subunit">
    <text evidence="4">Monomer.</text>
</comment>
<sequence>MITTIVTDIEGTTSSLSFVKDVLFPYARVHIAEFIRNHGHEPEVSELLHDAAKLTDGPTNTEALIEQMIRWIDQDQKVTPLKSLQGLIWEHGYRQGDFKGHIYADAAQALRQWHDQAIKLYVYSSGSVYAQKLLFKHTEFGDLTSLFSGYFDTHIGGKKEPASYSAIAEQIKTEPENILFLSDITEELEAALNAGFKTCRLVREGKVDDQSDHDTVSNFFDIKL</sequence>
<dbReference type="SFLD" id="SFLDG01133">
    <property type="entry name" value="C1.5.4:_Enolase-phosphatase_Li"/>
    <property type="match status" value="1"/>
</dbReference>
<dbReference type="SFLD" id="SFLDS00003">
    <property type="entry name" value="Haloacid_Dehalogenase"/>
    <property type="match status" value="1"/>
</dbReference>
<organism evidence="5 6">
    <name type="scientific">Methylotuvimicrobium buryatense</name>
    <name type="common">Methylomicrobium buryatense</name>
    <dbReference type="NCBI Taxonomy" id="95641"/>
    <lineage>
        <taxon>Bacteria</taxon>
        <taxon>Pseudomonadati</taxon>
        <taxon>Pseudomonadota</taxon>
        <taxon>Gammaproteobacteria</taxon>
        <taxon>Methylococcales</taxon>
        <taxon>Methylococcaceae</taxon>
        <taxon>Methylotuvimicrobium</taxon>
    </lineage>
</organism>
<keyword evidence="6" id="KW-1185">Reference proteome</keyword>
<dbReference type="GO" id="GO:0043716">
    <property type="term" value="F:2-hydroxy-3-keto-5-methylthiopentenyl-1-phosphate phosphatase activity"/>
    <property type="evidence" value="ECO:0007669"/>
    <property type="project" value="UniProtKB-UniRule"/>
</dbReference>
<evidence type="ECO:0000256" key="3">
    <source>
        <dbReference type="ARBA" id="ARBA00023167"/>
    </source>
</evidence>
<keyword evidence="2 4" id="KW-0378">Hydrolase</keyword>
<protein>
    <recommendedName>
        <fullName evidence="4">Enolase-phosphatase E1</fullName>
        <ecNumber evidence="4">3.1.3.77</ecNumber>
    </recommendedName>
    <alternativeName>
        <fullName evidence="4">2,3-diketo-5-methylthio-1-phosphopentane phosphatase</fullName>
    </alternativeName>
</protein>
<reference evidence="6" key="1">
    <citation type="journal article" date="2019" name="J. Bacteriol.">
        <title>A Mutagenic Screen Identifies a TonB-Dependent Receptor Required for the Lanthanide Metal Switch in the Type I Methanotroph 'Methylotuvimicrobium buryatense' 5GB1C.</title>
        <authorList>
            <person name="Groom J.D."/>
            <person name="Ford S.M."/>
            <person name="Pesesky M.W."/>
            <person name="Lidstrom M.E."/>
        </authorList>
    </citation>
    <scope>NUCLEOTIDE SEQUENCE [LARGE SCALE GENOMIC DNA]</scope>
    <source>
        <strain evidence="6">5GB1C</strain>
    </source>
</reference>
<proteinExistence type="inferred from homology"/>
<evidence type="ECO:0000313" key="5">
    <source>
        <dbReference type="EMBL" id="QCW81960.1"/>
    </source>
</evidence>
<comment type="pathway">
    <text evidence="4">Amino-acid biosynthesis; L-methionine biosynthesis via salvage pathway; L-methionine from S-methyl-5-thio-alpha-D-ribose 1-phosphate: step 3/6.</text>
</comment>
<dbReference type="FunFam" id="3.40.50.1000:FF:000079">
    <property type="entry name" value="Enolase-phosphatase E1"/>
    <property type="match status" value="1"/>
</dbReference>
<name>A0A4P9UN44_METBY</name>
<dbReference type="GO" id="GO:0043874">
    <property type="term" value="F:acireductone synthase activity"/>
    <property type="evidence" value="ECO:0007669"/>
    <property type="project" value="UniProtKB-EC"/>
</dbReference>
<accession>A0A4P9UN44</accession>
<keyword evidence="4" id="KW-0460">Magnesium</keyword>
<dbReference type="NCBIfam" id="TIGR01691">
    <property type="entry name" value="enolase-ppase"/>
    <property type="match status" value="1"/>
</dbReference>
<keyword evidence="4" id="KW-0479">Metal-binding</keyword>
<dbReference type="UniPathway" id="UPA00904">
    <property type="reaction ID" value="UER00876"/>
</dbReference>
<dbReference type="Gene3D" id="3.40.50.1000">
    <property type="entry name" value="HAD superfamily/HAD-like"/>
    <property type="match status" value="1"/>
</dbReference>
<evidence type="ECO:0000256" key="1">
    <source>
        <dbReference type="ARBA" id="ARBA00022605"/>
    </source>
</evidence>
<comment type="similarity">
    <text evidence="4">Belongs to the HAD-like hydrolase superfamily. MasA/MtnC family.</text>
</comment>
<dbReference type="PANTHER" id="PTHR20371:SF1">
    <property type="entry name" value="ENOLASE-PHOSPHATASE E1"/>
    <property type="match status" value="1"/>
</dbReference>
<keyword evidence="1 4" id="KW-0028">Amino-acid biosynthesis</keyword>
<dbReference type="STRING" id="675511.GCA_000341735_01688"/>
<dbReference type="RefSeq" id="WP_017840242.1">
    <property type="nucleotide sequence ID" value="NZ_CP035467.1"/>
</dbReference>
<comment type="catalytic activity">
    <reaction evidence="4">
        <text>5-methylsulfanyl-2,3-dioxopentyl phosphate + H2O = 1,2-dihydroxy-5-(methylsulfanyl)pent-1-en-3-one + phosphate</text>
        <dbReference type="Rhea" id="RHEA:21700"/>
        <dbReference type="ChEBI" id="CHEBI:15377"/>
        <dbReference type="ChEBI" id="CHEBI:43474"/>
        <dbReference type="ChEBI" id="CHEBI:49252"/>
        <dbReference type="ChEBI" id="CHEBI:58828"/>
        <dbReference type="EC" id="3.1.3.77"/>
    </reaction>
</comment>
<dbReference type="PANTHER" id="PTHR20371">
    <property type="entry name" value="ENOLASE-PHOSPHATASE E1"/>
    <property type="match status" value="1"/>
</dbReference>
<dbReference type="EMBL" id="CP035467">
    <property type="protein sequence ID" value="QCW81960.1"/>
    <property type="molecule type" value="Genomic_DNA"/>
</dbReference>
<dbReference type="AlphaFoldDB" id="A0A4P9UN44"/>
<dbReference type="SUPFAM" id="SSF56784">
    <property type="entry name" value="HAD-like"/>
    <property type="match status" value="1"/>
</dbReference>
<dbReference type="Proteomes" id="UP000305881">
    <property type="component" value="Chromosome"/>
</dbReference>
<evidence type="ECO:0000256" key="2">
    <source>
        <dbReference type="ARBA" id="ARBA00022801"/>
    </source>
</evidence>
<dbReference type="CDD" id="cd01629">
    <property type="entry name" value="HAD_EP"/>
    <property type="match status" value="1"/>
</dbReference>
<dbReference type="OrthoDB" id="9797416at2"/>
<dbReference type="SFLD" id="SFLDF00044">
    <property type="entry name" value="enolase-phosphatase"/>
    <property type="match status" value="1"/>
</dbReference>
<dbReference type="HAMAP" id="MF_01681">
    <property type="entry name" value="Salvage_MtnC"/>
    <property type="match status" value="1"/>
</dbReference>
<dbReference type="Gene3D" id="1.10.720.60">
    <property type="match status" value="1"/>
</dbReference>
<dbReference type="InterPro" id="IPR036412">
    <property type="entry name" value="HAD-like_sf"/>
</dbReference>
<dbReference type="EC" id="3.1.3.77" evidence="4"/>
<dbReference type="SFLD" id="SFLDG01129">
    <property type="entry name" value="C1.5:_HAD__Beta-PGM__Phosphata"/>
    <property type="match status" value="1"/>
</dbReference>
<keyword evidence="3 4" id="KW-0486">Methionine biosynthesis</keyword>
<dbReference type="InterPro" id="IPR023214">
    <property type="entry name" value="HAD_sf"/>
</dbReference>